<dbReference type="InterPro" id="IPR019342">
    <property type="entry name" value="NADH_UbQ_OxRdtase_FeS-su5"/>
</dbReference>
<dbReference type="EMBL" id="HBUF01509495">
    <property type="protein sequence ID" value="CAG6746399.1"/>
    <property type="molecule type" value="Transcribed_RNA"/>
</dbReference>
<dbReference type="PANTHER" id="PTHR21268">
    <property type="entry name" value="NADH DEHYDROGENASE [UBIQUINONE] IRON-SULFUR PROTEIN 5"/>
    <property type="match status" value="1"/>
</dbReference>
<evidence type="ECO:0000256" key="5">
    <source>
        <dbReference type="ARBA" id="ARBA00022448"/>
    </source>
</evidence>
<dbReference type="Pfam" id="PF10200">
    <property type="entry name" value="Ndufs5"/>
    <property type="match status" value="1"/>
</dbReference>
<dbReference type="AlphaFoldDB" id="A0A8D8S318"/>
<dbReference type="EMBL" id="HBUF01202301">
    <property type="protein sequence ID" value="CAG6662304.1"/>
    <property type="molecule type" value="Transcribed_RNA"/>
</dbReference>
<keyword evidence="9" id="KW-0496">Mitochondrion</keyword>
<evidence type="ECO:0000256" key="3">
    <source>
        <dbReference type="ARBA" id="ARBA00004637"/>
    </source>
</evidence>
<dbReference type="EMBL" id="HBUF01345174">
    <property type="protein sequence ID" value="CAG6708634.1"/>
    <property type="molecule type" value="Transcribed_RNA"/>
</dbReference>
<keyword evidence="5" id="KW-0813">Transport</keyword>
<dbReference type="GO" id="GO:0005758">
    <property type="term" value="C:mitochondrial intermembrane space"/>
    <property type="evidence" value="ECO:0007669"/>
    <property type="project" value="UniProtKB-SubCell"/>
</dbReference>
<dbReference type="EMBL" id="HBUF01202302">
    <property type="protein sequence ID" value="CAG6662309.1"/>
    <property type="molecule type" value="Transcribed_RNA"/>
</dbReference>
<evidence type="ECO:0000256" key="6">
    <source>
        <dbReference type="ARBA" id="ARBA00022660"/>
    </source>
</evidence>
<comment type="subcellular location">
    <subcellularLocation>
        <location evidence="3">Mitochondrion inner membrane</location>
        <topology evidence="3">Peripheral membrane protein</topology>
    </subcellularLocation>
    <subcellularLocation>
        <location evidence="2">Mitochondrion intermembrane space</location>
    </subcellularLocation>
</comment>
<accession>A0A8D8S318</accession>
<evidence type="ECO:0000256" key="10">
    <source>
        <dbReference type="ARBA" id="ARBA00023136"/>
    </source>
</evidence>
<evidence type="ECO:0000256" key="12">
    <source>
        <dbReference type="PIRSR" id="PIRSR619342-50"/>
    </source>
</evidence>
<organism evidence="14">
    <name type="scientific">Cacopsylla melanoneura</name>
    <dbReference type="NCBI Taxonomy" id="428564"/>
    <lineage>
        <taxon>Eukaryota</taxon>
        <taxon>Metazoa</taxon>
        <taxon>Ecdysozoa</taxon>
        <taxon>Arthropoda</taxon>
        <taxon>Hexapoda</taxon>
        <taxon>Insecta</taxon>
        <taxon>Pterygota</taxon>
        <taxon>Neoptera</taxon>
        <taxon>Paraneoptera</taxon>
        <taxon>Hemiptera</taxon>
        <taxon>Sternorrhyncha</taxon>
        <taxon>Psylloidea</taxon>
        <taxon>Psyllidae</taxon>
        <taxon>Psyllinae</taxon>
        <taxon>Cacopsylla</taxon>
    </lineage>
</organism>
<keyword evidence="11 12" id="KW-1015">Disulfide bond</keyword>
<keyword evidence="8" id="KW-0249">Electron transport</keyword>
<evidence type="ECO:0000256" key="2">
    <source>
        <dbReference type="ARBA" id="ARBA00004569"/>
    </source>
</evidence>
<dbReference type="EMBL" id="HBUF01345175">
    <property type="protein sequence ID" value="CAG6708635.1"/>
    <property type="molecule type" value="Transcribed_RNA"/>
</dbReference>
<evidence type="ECO:0000256" key="13">
    <source>
        <dbReference type="SAM" id="MobiDB-lite"/>
    </source>
</evidence>
<dbReference type="EMBL" id="HBUF01509494">
    <property type="protein sequence ID" value="CAG6746398.1"/>
    <property type="molecule type" value="Transcribed_RNA"/>
</dbReference>
<feature type="region of interest" description="Disordered" evidence="13">
    <location>
        <begin position="78"/>
        <end position="97"/>
    </location>
</feature>
<evidence type="ECO:0000256" key="9">
    <source>
        <dbReference type="ARBA" id="ARBA00023128"/>
    </source>
</evidence>
<dbReference type="EMBL" id="HBUF01509496">
    <property type="protein sequence ID" value="CAG6746400.1"/>
    <property type="molecule type" value="Transcribed_RNA"/>
</dbReference>
<reference evidence="14" key="1">
    <citation type="submission" date="2021-05" db="EMBL/GenBank/DDBJ databases">
        <authorList>
            <person name="Alioto T."/>
            <person name="Alioto T."/>
            <person name="Gomez Garrido J."/>
        </authorList>
    </citation>
    <scope>NUCLEOTIDE SEQUENCE</scope>
</reference>
<evidence type="ECO:0000313" key="14">
    <source>
        <dbReference type="EMBL" id="CAG6662304.1"/>
    </source>
</evidence>
<keyword evidence="7" id="KW-0999">Mitochondrion inner membrane</keyword>
<sequence length="111" mass="12979">MPPPAIKTPFTDMFPSACSHQTFGRCRKFEDRYLQCIEAYGQSKLCETKCKDFQDDLIECNTMDKQIKRIKLMDKERQRQINAGERPKGKEYMEPAPELNSYGGTFFGTHW</sequence>
<feature type="disulfide bond" evidence="12">
    <location>
        <begin position="26"/>
        <end position="60"/>
    </location>
</feature>
<protein>
    <recommendedName>
        <fullName evidence="15">NADH-ubiquinone oxidoreductase 15 kDa subunit</fullName>
    </recommendedName>
</protein>
<evidence type="ECO:0008006" key="15">
    <source>
        <dbReference type="Google" id="ProtNLM"/>
    </source>
</evidence>
<dbReference type="PANTHER" id="PTHR21268:SF2">
    <property type="entry name" value="NADH DEHYDROGENASE [UBIQUINONE] IRON-SULFUR PROTEIN 5"/>
    <property type="match status" value="1"/>
</dbReference>
<name>A0A8D8S318_9HEMI</name>
<dbReference type="EMBL" id="HBUF01031418">
    <property type="protein sequence ID" value="CAG6614838.1"/>
    <property type="molecule type" value="Transcribed_RNA"/>
</dbReference>
<evidence type="ECO:0000256" key="1">
    <source>
        <dbReference type="ARBA" id="ARBA00003195"/>
    </source>
</evidence>
<evidence type="ECO:0000256" key="8">
    <source>
        <dbReference type="ARBA" id="ARBA00022982"/>
    </source>
</evidence>
<feature type="compositionally biased region" description="Basic and acidic residues" evidence="13">
    <location>
        <begin position="78"/>
        <end position="93"/>
    </location>
</feature>
<dbReference type="EMBL" id="HBUF01202304">
    <property type="protein sequence ID" value="CAG6662319.1"/>
    <property type="molecule type" value="Transcribed_RNA"/>
</dbReference>
<comment type="similarity">
    <text evidence="4">Belongs to the complex I NDUFS5 subunit family.</text>
</comment>
<dbReference type="EMBL" id="HBUF01031417">
    <property type="protein sequence ID" value="CAG6614837.1"/>
    <property type="molecule type" value="Transcribed_RNA"/>
</dbReference>
<comment type="function">
    <text evidence="1">Accessory subunit of the mitochondrial membrane respiratory chain NADH dehydrogenase (Complex I), that is believed not to be involved in catalysis. Complex I functions in the transfer of electrons from NADH to the respiratory chain. The immediate electron acceptor for the enzyme is believed to be ubiquinone.</text>
</comment>
<evidence type="ECO:0000256" key="7">
    <source>
        <dbReference type="ARBA" id="ARBA00022792"/>
    </source>
</evidence>
<keyword evidence="10" id="KW-0472">Membrane</keyword>
<dbReference type="EMBL" id="HBUF01202303">
    <property type="protein sequence ID" value="CAG6662314.1"/>
    <property type="molecule type" value="Transcribed_RNA"/>
</dbReference>
<dbReference type="GO" id="GO:0005743">
    <property type="term" value="C:mitochondrial inner membrane"/>
    <property type="evidence" value="ECO:0007669"/>
    <property type="project" value="UniProtKB-SubCell"/>
</dbReference>
<proteinExistence type="inferred from homology"/>
<keyword evidence="6" id="KW-0679">Respiratory chain</keyword>
<feature type="disulfide bond" evidence="12">
    <location>
        <begin position="36"/>
        <end position="50"/>
    </location>
</feature>
<evidence type="ECO:0000256" key="11">
    <source>
        <dbReference type="ARBA" id="ARBA00023157"/>
    </source>
</evidence>
<dbReference type="EMBL" id="HBUF01031419">
    <property type="protein sequence ID" value="CAG6614839.1"/>
    <property type="molecule type" value="Transcribed_RNA"/>
</dbReference>
<evidence type="ECO:0000256" key="4">
    <source>
        <dbReference type="ARBA" id="ARBA00007372"/>
    </source>
</evidence>
<dbReference type="EMBL" id="HBUF01345173">
    <property type="protein sequence ID" value="CAG6708633.1"/>
    <property type="molecule type" value="Transcribed_RNA"/>
</dbReference>